<accession>A0A8A2VE62</accession>
<dbReference type="SUPFAM" id="SSF88659">
    <property type="entry name" value="Sigma3 and sigma4 domains of RNA polymerase sigma factors"/>
    <property type="match status" value="1"/>
</dbReference>
<keyword evidence="6" id="KW-1185">Reference proteome</keyword>
<dbReference type="PANTHER" id="PTHR34236">
    <property type="entry name" value="DIMETHYL SULFOXIDE REDUCTASE TRANSCRIPTIONAL ACTIVATOR"/>
    <property type="match status" value="1"/>
</dbReference>
<dbReference type="InterPro" id="IPR013324">
    <property type="entry name" value="RNA_pol_sigma_r3/r4-like"/>
</dbReference>
<evidence type="ECO:0000259" key="4">
    <source>
        <dbReference type="Pfam" id="PF24278"/>
    </source>
</evidence>
<evidence type="ECO:0000256" key="1">
    <source>
        <dbReference type="ARBA" id="ARBA00023015"/>
    </source>
</evidence>
<evidence type="ECO:0000259" key="3">
    <source>
        <dbReference type="Pfam" id="PF04967"/>
    </source>
</evidence>
<evidence type="ECO:0000313" key="5">
    <source>
        <dbReference type="EMBL" id="QSW99546.1"/>
    </source>
</evidence>
<dbReference type="Gene3D" id="1.10.10.10">
    <property type="entry name" value="Winged helix-like DNA-binding domain superfamily/Winged helix DNA-binding domain"/>
    <property type="match status" value="1"/>
</dbReference>
<dbReference type="InterPro" id="IPR007050">
    <property type="entry name" value="HTH_bacterioopsin"/>
</dbReference>
<feature type="domain" description="HTH bat-type" evidence="3">
    <location>
        <begin position="160"/>
        <end position="211"/>
    </location>
</feature>
<dbReference type="GeneID" id="63185817"/>
<dbReference type="Pfam" id="PF04967">
    <property type="entry name" value="HTH_10"/>
    <property type="match status" value="1"/>
</dbReference>
<dbReference type="EMBL" id="CP071462">
    <property type="protein sequence ID" value="QSW99546.1"/>
    <property type="molecule type" value="Genomic_DNA"/>
</dbReference>
<dbReference type="InterPro" id="IPR036388">
    <property type="entry name" value="WH-like_DNA-bd_sf"/>
</dbReference>
<proteinExistence type="predicted"/>
<dbReference type="AlphaFoldDB" id="A0A8A2VE62"/>
<protein>
    <submittedName>
        <fullName evidence="5">Helix-turn-helix domain-containing protein</fullName>
    </submittedName>
</protein>
<evidence type="ECO:0000313" key="6">
    <source>
        <dbReference type="Proteomes" id="UP000663203"/>
    </source>
</evidence>
<feature type="domain" description="HVO-0513-like N-terminal" evidence="4">
    <location>
        <begin position="16"/>
        <end position="145"/>
    </location>
</feature>
<name>A0A8A2VE62_9EURY</name>
<sequence length="229" mass="26509">MRQYELRLSPQQGWFHPFERRIGRTDGVRRVAIHRIRLVGDELGMMLYELGGDFERAEELVDDELGSMGYWIDEFDGRIFVCSLFGPNETVRELLRVTRDFRVFLDPPLIYVRDGDLKVTLFATERSFQQARSVVPDDVELTLETKRSFDPEENVFLAKLTPRQRRLFETAIDLGYYGSPRETTYEEIGREVGIAGGTVGEHLRKIEAKLVDHVVSESVADTPQPQRIR</sequence>
<dbReference type="InterPro" id="IPR056493">
    <property type="entry name" value="HVO_0513_N"/>
</dbReference>
<dbReference type="RefSeq" id="WP_207289152.1">
    <property type="nucleotide sequence ID" value="NZ_CP071462.1"/>
</dbReference>
<dbReference type="Pfam" id="PF24278">
    <property type="entry name" value="HVO_0513_N"/>
    <property type="match status" value="1"/>
</dbReference>
<reference evidence="5 6" key="1">
    <citation type="submission" date="2021-03" db="EMBL/GenBank/DDBJ databases">
        <title>Haloterrigena longa sp. nov. and Haloterrigena limicola sp. nov., extremely halophilic archaea isolated from a salt lake.</title>
        <authorList>
            <person name="Henglin C."/>
        </authorList>
    </citation>
    <scope>NUCLEOTIDE SEQUENCE [LARGE SCALE GENOMIC DNA]</scope>
    <source>
        <strain evidence="5 6">KZCA68</strain>
    </source>
</reference>
<organism evidence="5 6">
    <name type="scientific">Haloterrigena alkaliphila</name>
    <dbReference type="NCBI Taxonomy" id="2816475"/>
    <lineage>
        <taxon>Archaea</taxon>
        <taxon>Methanobacteriati</taxon>
        <taxon>Methanobacteriota</taxon>
        <taxon>Stenosarchaea group</taxon>
        <taxon>Halobacteria</taxon>
        <taxon>Halobacteriales</taxon>
        <taxon>Natrialbaceae</taxon>
        <taxon>Haloterrigena</taxon>
    </lineage>
</organism>
<gene>
    <name evidence="5" type="ORF">J0X25_00890</name>
</gene>
<evidence type="ECO:0000256" key="2">
    <source>
        <dbReference type="ARBA" id="ARBA00023163"/>
    </source>
</evidence>
<dbReference type="Proteomes" id="UP000663203">
    <property type="component" value="Chromosome"/>
</dbReference>
<keyword evidence="1" id="KW-0805">Transcription regulation</keyword>
<keyword evidence="2" id="KW-0804">Transcription</keyword>
<dbReference type="PANTHER" id="PTHR34236:SF1">
    <property type="entry name" value="DIMETHYL SULFOXIDE REDUCTASE TRANSCRIPTIONAL ACTIVATOR"/>
    <property type="match status" value="1"/>
</dbReference>
<dbReference type="KEGG" id="hakz:J0X25_00890"/>